<dbReference type="PROSITE" id="PS50011">
    <property type="entry name" value="PROTEIN_KINASE_DOM"/>
    <property type="match status" value="1"/>
</dbReference>
<dbReference type="EMBL" id="KN822943">
    <property type="protein sequence ID" value="KIO34423.1"/>
    <property type="molecule type" value="Genomic_DNA"/>
</dbReference>
<dbReference type="HOGENOM" id="CLU_000288_7_18_1"/>
<proteinExistence type="predicted"/>
<dbReference type="SUPFAM" id="SSF56112">
    <property type="entry name" value="Protein kinase-like (PK-like)"/>
    <property type="match status" value="1"/>
</dbReference>
<dbReference type="Proteomes" id="UP000054248">
    <property type="component" value="Unassembled WGS sequence"/>
</dbReference>
<keyword evidence="3" id="KW-1185">Reference proteome</keyword>
<evidence type="ECO:0000313" key="2">
    <source>
        <dbReference type="EMBL" id="KIO34423.1"/>
    </source>
</evidence>
<accession>A0A0C3LK39</accession>
<reference evidence="3" key="2">
    <citation type="submission" date="2015-01" db="EMBL/GenBank/DDBJ databases">
        <title>Evolutionary Origins and Diversification of the Mycorrhizal Mutualists.</title>
        <authorList>
            <consortium name="DOE Joint Genome Institute"/>
            <consortium name="Mycorrhizal Genomics Consortium"/>
            <person name="Kohler A."/>
            <person name="Kuo A."/>
            <person name="Nagy L.G."/>
            <person name="Floudas D."/>
            <person name="Copeland A."/>
            <person name="Barry K.W."/>
            <person name="Cichocki N."/>
            <person name="Veneault-Fourrey C."/>
            <person name="LaButti K."/>
            <person name="Lindquist E.A."/>
            <person name="Lipzen A."/>
            <person name="Lundell T."/>
            <person name="Morin E."/>
            <person name="Murat C."/>
            <person name="Riley R."/>
            <person name="Ohm R."/>
            <person name="Sun H."/>
            <person name="Tunlid A."/>
            <person name="Henrissat B."/>
            <person name="Grigoriev I.V."/>
            <person name="Hibbett D.S."/>
            <person name="Martin F."/>
        </authorList>
    </citation>
    <scope>NUCLEOTIDE SEQUENCE [LARGE SCALE GENOMIC DNA]</scope>
    <source>
        <strain evidence="3">MUT 4182</strain>
    </source>
</reference>
<organism evidence="2 3">
    <name type="scientific">Tulasnella calospora MUT 4182</name>
    <dbReference type="NCBI Taxonomy" id="1051891"/>
    <lineage>
        <taxon>Eukaryota</taxon>
        <taxon>Fungi</taxon>
        <taxon>Dikarya</taxon>
        <taxon>Basidiomycota</taxon>
        <taxon>Agaricomycotina</taxon>
        <taxon>Agaricomycetes</taxon>
        <taxon>Cantharellales</taxon>
        <taxon>Tulasnellaceae</taxon>
        <taxon>Tulasnella</taxon>
    </lineage>
</organism>
<dbReference type="SMART" id="SM00220">
    <property type="entry name" value="S_TKc"/>
    <property type="match status" value="1"/>
</dbReference>
<dbReference type="OrthoDB" id="346907at2759"/>
<gene>
    <name evidence="2" type="ORF">M407DRAFT_53040</name>
</gene>
<dbReference type="GO" id="GO:0005524">
    <property type="term" value="F:ATP binding"/>
    <property type="evidence" value="ECO:0007669"/>
    <property type="project" value="InterPro"/>
</dbReference>
<dbReference type="InterPro" id="IPR000719">
    <property type="entry name" value="Prot_kinase_dom"/>
</dbReference>
<feature type="non-terminal residue" evidence="2">
    <location>
        <position position="216"/>
    </location>
</feature>
<dbReference type="InterPro" id="IPR008271">
    <property type="entry name" value="Ser/Thr_kinase_AS"/>
</dbReference>
<dbReference type="PANTHER" id="PTHR23257">
    <property type="entry name" value="SERINE-THREONINE PROTEIN KINASE"/>
    <property type="match status" value="1"/>
</dbReference>
<protein>
    <recommendedName>
        <fullName evidence="1">Protein kinase domain-containing protein</fullName>
    </recommendedName>
</protein>
<dbReference type="PRINTS" id="PR00109">
    <property type="entry name" value="TYRKINASE"/>
</dbReference>
<dbReference type="PROSITE" id="PS00108">
    <property type="entry name" value="PROTEIN_KINASE_ST"/>
    <property type="match status" value="1"/>
</dbReference>
<dbReference type="GO" id="GO:0005737">
    <property type="term" value="C:cytoplasm"/>
    <property type="evidence" value="ECO:0007669"/>
    <property type="project" value="TreeGrafter"/>
</dbReference>
<dbReference type="InterPro" id="IPR011009">
    <property type="entry name" value="Kinase-like_dom_sf"/>
</dbReference>
<dbReference type="Pfam" id="PF07714">
    <property type="entry name" value="PK_Tyr_Ser-Thr"/>
    <property type="match status" value="1"/>
</dbReference>
<reference evidence="2 3" key="1">
    <citation type="submission" date="2014-04" db="EMBL/GenBank/DDBJ databases">
        <authorList>
            <consortium name="DOE Joint Genome Institute"/>
            <person name="Kuo A."/>
            <person name="Girlanda M."/>
            <person name="Perotto S."/>
            <person name="Kohler A."/>
            <person name="Nagy L.G."/>
            <person name="Floudas D."/>
            <person name="Copeland A."/>
            <person name="Barry K.W."/>
            <person name="Cichocki N."/>
            <person name="Veneault-Fourrey C."/>
            <person name="LaButti K."/>
            <person name="Lindquist E.A."/>
            <person name="Lipzen A."/>
            <person name="Lundell T."/>
            <person name="Morin E."/>
            <person name="Murat C."/>
            <person name="Sun H."/>
            <person name="Tunlid A."/>
            <person name="Henrissat B."/>
            <person name="Grigoriev I.V."/>
            <person name="Hibbett D.S."/>
            <person name="Martin F."/>
            <person name="Nordberg H.P."/>
            <person name="Cantor M.N."/>
            <person name="Hua S.X."/>
        </authorList>
    </citation>
    <scope>NUCLEOTIDE SEQUENCE [LARGE SCALE GENOMIC DNA]</scope>
    <source>
        <strain evidence="2 3">MUT 4182</strain>
    </source>
</reference>
<evidence type="ECO:0000313" key="3">
    <source>
        <dbReference type="Proteomes" id="UP000054248"/>
    </source>
</evidence>
<dbReference type="PANTHER" id="PTHR23257:SF969">
    <property type="entry name" value="INTEGRIN-LINKED PROTEIN KINASE"/>
    <property type="match status" value="1"/>
</dbReference>
<feature type="non-terminal residue" evidence="2">
    <location>
        <position position="1"/>
    </location>
</feature>
<dbReference type="InterPro" id="IPR001245">
    <property type="entry name" value="Ser-Thr/Tyr_kinase_cat_dom"/>
</dbReference>
<dbReference type="InterPro" id="IPR050167">
    <property type="entry name" value="Ser_Thr_protein_kinase"/>
</dbReference>
<name>A0A0C3LK39_9AGAM</name>
<sequence length="216" mass="24264">KALIREVSLLKSLNDDHIVKILGFVEAVESGIVWLIFSWERNGNLREFIRSRNWQLPARMSLIDDISRGLAYLHQRKPPICHGDLKSLNILVNNKNRAVITDFGSACPMDPRSPDHVTGPAWTIRWAAPELLEGGLPNLASDIWAFGWICWEALTGNYPFEEGNDNDVAIVLRILGGDIPAIREISESKTVSKVLCNLMMGCWSFDPNERPDAVKC</sequence>
<dbReference type="STRING" id="1051891.A0A0C3LK39"/>
<dbReference type="GO" id="GO:0007165">
    <property type="term" value="P:signal transduction"/>
    <property type="evidence" value="ECO:0007669"/>
    <property type="project" value="TreeGrafter"/>
</dbReference>
<dbReference type="Gene3D" id="1.10.510.10">
    <property type="entry name" value="Transferase(Phosphotransferase) domain 1"/>
    <property type="match status" value="1"/>
</dbReference>
<dbReference type="AlphaFoldDB" id="A0A0C3LK39"/>
<feature type="domain" description="Protein kinase" evidence="1">
    <location>
        <begin position="1"/>
        <end position="216"/>
    </location>
</feature>
<evidence type="ECO:0000259" key="1">
    <source>
        <dbReference type="PROSITE" id="PS50011"/>
    </source>
</evidence>
<dbReference type="GO" id="GO:0004672">
    <property type="term" value="F:protein kinase activity"/>
    <property type="evidence" value="ECO:0007669"/>
    <property type="project" value="InterPro"/>
</dbReference>